<dbReference type="GO" id="GO:0005840">
    <property type="term" value="C:ribosome"/>
    <property type="evidence" value="ECO:0007669"/>
    <property type="project" value="UniProtKB-KW"/>
</dbReference>
<accession>A0ABW4SS24</accession>
<dbReference type="InterPro" id="IPR013823">
    <property type="entry name" value="Ribosomal_bL12_C"/>
</dbReference>
<evidence type="ECO:0000313" key="2">
    <source>
        <dbReference type="EMBL" id="MFD1932390.1"/>
    </source>
</evidence>
<name>A0ABW4SS24_9ACTN</name>
<organism evidence="2 3">
    <name type="scientific">Nonomuraea mangrovi</name>
    <dbReference type="NCBI Taxonomy" id="2316207"/>
    <lineage>
        <taxon>Bacteria</taxon>
        <taxon>Bacillati</taxon>
        <taxon>Actinomycetota</taxon>
        <taxon>Actinomycetes</taxon>
        <taxon>Streptosporangiales</taxon>
        <taxon>Streptosporangiaceae</taxon>
        <taxon>Nonomuraea</taxon>
    </lineage>
</organism>
<dbReference type="Pfam" id="PF00542">
    <property type="entry name" value="Ribosomal_L12"/>
    <property type="match status" value="1"/>
</dbReference>
<feature type="domain" description="Large ribosomal subunit protein bL12 C-terminal" evidence="1">
    <location>
        <begin position="61"/>
        <end position="90"/>
    </location>
</feature>
<keyword evidence="2" id="KW-0687">Ribonucleoprotein</keyword>
<protein>
    <submittedName>
        <fullName evidence="2">Ribosomal protein L7/L12</fullName>
    </submittedName>
</protein>
<keyword evidence="3" id="KW-1185">Reference proteome</keyword>
<dbReference type="EMBL" id="JBHUFV010000020">
    <property type="protein sequence ID" value="MFD1932390.1"/>
    <property type="molecule type" value="Genomic_DNA"/>
</dbReference>
<dbReference type="InterPro" id="IPR014719">
    <property type="entry name" value="Ribosomal_bL12_C/ClpS-like"/>
</dbReference>
<dbReference type="RefSeq" id="WP_379572450.1">
    <property type="nucleotide sequence ID" value="NZ_JBHUFV010000020.1"/>
</dbReference>
<dbReference type="Proteomes" id="UP001597368">
    <property type="component" value="Unassembled WGS sequence"/>
</dbReference>
<evidence type="ECO:0000313" key="3">
    <source>
        <dbReference type="Proteomes" id="UP001597368"/>
    </source>
</evidence>
<sequence>MPNIGPAELLIVLAVIAVVALLVTLVVTAAVRAARRPATTPPPNRPVAPHDLEAALRDLVAGGRQIHAIKLLRQHTGLGLKQAKDVVDAIAAGHSHPMLQSLQRPPAGARPDLATRVRELKAAGRAEQAVHLVIGETGMGQGEAEAFVQTL</sequence>
<keyword evidence="2" id="KW-0689">Ribosomal protein</keyword>
<proteinExistence type="predicted"/>
<dbReference type="Gene3D" id="3.30.1390.10">
    <property type="match status" value="1"/>
</dbReference>
<gene>
    <name evidence="2" type="ORF">ACFSKW_12985</name>
</gene>
<comment type="caution">
    <text evidence="2">The sequence shown here is derived from an EMBL/GenBank/DDBJ whole genome shotgun (WGS) entry which is preliminary data.</text>
</comment>
<evidence type="ECO:0000259" key="1">
    <source>
        <dbReference type="Pfam" id="PF00542"/>
    </source>
</evidence>
<reference evidence="3" key="1">
    <citation type="journal article" date="2019" name="Int. J. Syst. Evol. Microbiol.">
        <title>The Global Catalogue of Microorganisms (GCM) 10K type strain sequencing project: providing services to taxonomists for standard genome sequencing and annotation.</title>
        <authorList>
            <consortium name="The Broad Institute Genomics Platform"/>
            <consortium name="The Broad Institute Genome Sequencing Center for Infectious Disease"/>
            <person name="Wu L."/>
            <person name="Ma J."/>
        </authorList>
    </citation>
    <scope>NUCLEOTIDE SEQUENCE [LARGE SCALE GENOMIC DNA]</scope>
    <source>
        <strain evidence="3">ICMP 6774ER</strain>
    </source>
</reference>